<name>A0A8H7FAN9_AGABI</name>
<organism evidence="2 3">
    <name type="scientific">Agaricus bisporus var. burnettii</name>
    <dbReference type="NCBI Taxonomy" id="192524"/>
    <lineage>
        <taxon>Eukaryota</taxon>
        <taxon>Fungi</taxon>
        <taxon>Dikarya</taxon>
        <taxon>Basidiomycota</taxon>
        <taxon>Agaricomycotina</taxon>
        <taxon>Agaricomycetes</taxon>
        <taxon>Agaricomycetidae</taxon>
        <taxon>Agaricales</taxon>
        <taxon>Agaricineae</taxon>
        <taxon>Agaricaceae</taxon>
        <taxon>Agaricus</taxon>
    </lineage>
</organism>
<feature type="compositionally biased region" description="Polar residues" evidence="1">
    <location>
        <begin position="50"/>
        <end position="73"/>
    </location>
</feature>
<dbReference type="AlphaFoldDB" id="A0A8H7FAN9"/>
<proteinExistence type="predicted"/>
<comment type="caution">
    <text evidence="2">The sequence shown here is derived from an EMBL/GenBank/DDBJ whole genome shotgun (WGS) entry which is preliminary data.</text>
</comment>
<evidence type="ECO:0000256" key="1">
    <source>
        <dbReference type="SAM" id="MobiDB-lite"/>
    </source>
</evidence>
<feature type="region of interest" description="Disordered" evidence="1">
    <location>
        <begin position="41"/>
        <end position="87"/>
    </location>
</feature>
<accession>A0A8H7FAN9</accession>
<reference evidence="2 3" key="1">
    <citation type="journal article" name="Sci. Rep.">
        <title>Telomere-to-telomere assembled and centromere annotated genomes of the two main subspecies of the button mushroom Agaricus bisporus reveal especially polymorphic chromosome ends.</title>
        <authorList>
            <person name="Sonnenberg A.S.M."/>
            <person name="Sedaghat-Telgerd N."/>
            <person name="Lavrijssen B."/>
            <person name="Ohm R.A."/>
            <person name="Hendrickx P.M."/>
            <person name="Scholtmeijer K."/>
            <person name="Baars J.J.P."/>
            <person name="van Peer A."/>
        </authorList>
    </citation>
    <scope>NUCLEOTIDE SEQUENCE [LARGE SCALE GENOMIC DNA]</scope>
    <source>
        <strain evidence="2 3">H119_p4</strain>
    </source>
</reference>
<sequence>MGLVLAHQTQQFVSHLQRFFNIRQNLPVSALNLASKYHIGPSVDSKRTQHTSGVTSSTSSFPNKNRNKSSFYNKRSEKKDVSEIGGQ</sequence>
<gene>
    <name evidence="2" type="ORF">Agabi119p4_356</name>
</gene>
<dbReference type="Proteomes" id="UP000629468">
    <property type="component" value="Unassembled WGS sequence"/>
</dbReference>
<evidence type="ECO:0000313" key="3">
    <source>
        <dbReference type="Proteomes" id="UP000629468"/>
    </source>
</evidence>
<feature type="compositionally biased region" description="Basic and acidic residues" evidence="1">
    <location>
        <begin position="74"/>
        <end position="87"/>
    </location>
</feature>
<protein>
    <submittedName>
        <fullName evidence="2">Uncharacterized protein</fullName>
    </submittedName>
</protein>
<dbReference type="EMBL" id="JABXXO010000001">
    <property type="protein sequence ID" value="KAF7784191.1"/>
    <property type="molecule type" value="Genomic_DNA"/>
</dbReference>
<evidence type="ECO:0000313" key="2">
    <source>
        <dbReference type="EMBL" id="KAF7784191.1"/>
    </source>
</evidence>